<gene>
    <name evidence="2" type="ORF">GCM10010507_35850</name>
</gene>
<keyword evidence="1" id="KW-1133">Transmembrane helix</keyword>
<reference evidence="2" key="2">
    <citation type="submission" date="2020-09" db="EMBL/GenBank/DDBJ databases">
        <authorList>
            <person name="Sun Q."/>
            <person name="Ohkuma M."/>
        </authorList>
    </citation>
    <scope>NUCLEOTIDE SEQUENCE</scope>
    <source>
        <strain evidence="2">JCM 4633</strain>
    </source>
</reference>
<dbReference type="AlphaFoldDB" id="A0A918TNM7"/>
<evidence type="ECO:0000256" key="1">
    <source>
        <dbReference type="SAM" id="Phobius"/>
    </source>
</evidence>
<dbReference type="EMBL" id="BMVB01000011">
    <property type="protein sequence ID" value="GHC56140.1"/>
    <property type="molecule type" value="Genomic_DNA"/>
</dbReference>
<feature type="transmembrane region" description="Helical" evidence="1">
    <location>
        <begin position="24"/>
        <end position="41"/>
    </location>
</feature>
<feature type="transmembrane region" description="Helical" evidence="1">
    <location>
        <begin position="124"/>
        <end position="149"/>
    </location>
</feature>
<dbReference type="Proteomes" id="UP000646244">
    <property type="component" value="Unassembled WGS sequence"/>
</dbReference>
<sequence length="195" mass="20819">MPELLGVGPSCFAPPPGPRYKERALGVVWVCVGLLCAYAFVAEADKAAGNVPHKGTLTVEHCRVSAGLGRGSHEHTECTGAFTPDDGHGVERDEAVLDGAYVPGERVRVYREGGDYEVVGWRAFWGWLVLFCAGALGVCRGLAILMTGIHATTFEEMTAVRSLMDRKPAAAYVTALRWSAFAGLGLCALLALVWP</sequence>
<accession>A0A918TNM7</accession>
<keyword evidence="1" id="KW-0812">Transmembrane</keyword>
<keyword evidence="1" id="KW-0472">Membrane</keyword>
<feature type="transmembrane region" description="Helical" evidence="1">
    <location>
        <begin position="170"/>
        <end position="194"/>
    </location>
</feature>
<evidence type="ECO:0000313" key="3">
    <source>
        <dbReference type="Proteomes" id="UP000646244"/>
    </source>
</evidence>
<proteinExistence type="predicted"/>
<comment type="caution">
    <text evidence="2">The sequence shown here is derived from an EMBL/GenBank/DDBJ whole genome shotgun (WGS) entry which is preliminary data.</text>
</comment>
<evidence type="ECO:0000313" key="2">
    <source>
        <dbReference type="EMBL" id="GHC56140.1"/>
    </source>
</evidence>
<organism evidence="2 3">
    <name type="scientific">Streptomyces cinnamoneus</name>
    <name type="common">Streptoverticillium cinnamoneum</name>
    <dbReference type="NCBI Taxonomy" id="53446"/>
    <lineage>
        <taxon>Bacteria</taxon>
        <taxon>Bacillati</taxon>
        <taxon>Actinomycetota</taxon>
        <taxon>Actinomycetes</taxon>
        <taxon>Kitasatosporales</taxon>
        <taxon>Streptomycetaceae</taxon>
        <taxon>Streptomyces</taxon>
        <taxon>Streptomyces cinnamoneus group</taxon>
    </lineage>
</organism>
<name>A0A918TNM7_STRCJ</name>
<reference evidence="2" key="1">
    <citation type="journal article" date="2014" name="Int. J. Syst. Evol. Microbiol.">
        <title>Complete genome sequence of Corynebacterium casei LMG S-19264T (=DSM 44701T), isolated from a smear-ripened cheese.</title>
        <authorList>
            <consortium name="US DOE Joint Genome Institute (JGI-PGF)"/>
            <person name="Walter F."/>
            <person name="Albersmeier A."/>
            <person name="Kalinowski J."/>
            <person name="Ruckert C."/>
        </authorList>
    </citation>
    <scope>NUCLEOTIDE SEQUENCE</scope>
    <source>
        <strain evidence="2">JCM 4633</strain>
    </source>
</reference>
<protein>
    <submittedName>
        <fullName evidence="2">Uncharacterized protein</fullName>
    </submittedName>
</protein>